<dbReference type="EMBL" id="JAQQWL010000009">
    <property type="protein sequence ID" value="KAK8058002.1"/>
    <property type="molecule type" value="Genomic_DNA"/>
</dbReference>
<accession>A0ABR1UGI4</accession>
<dbReference type="Proteomes" id="UP001480595">
    <property type="component" value="Unassembled WGS sequence"/>
</dbReference>
<dbReference type="GeneID" id="92092922"/>
<evidence type="ECO:0000259" key="1">
    <source>
        <dbReference type="Pfam" id="PF06985"/>
    </source>
</evidence>
<dbReference type="PANTHER" id="PTHR33112:SF16">
    <property type="entry name" value="HETEROKARYON INCOMPATIBILITY DOMAIN-CONTAINING PROTEIN"/>
    <property type="match status" value="1"/>
</dbReference>
<feature type="domain" description="Heterokaryon incompatibility" evidence="1">
    <location>
        <begin position="196"/>
        <end position="352"/>
    </location>
</feature>
<name>A0ABR1UGI4_9PEZI</name>
<gene>
    <name evidence="2" type="ORF">PG994_008450</name>
</gene>
<comment type="caution">
    <text evidence="2">The sequence shown here is derived from an EMBL/GenBank/DDBJ whole genome shotgun (WGS) entry which is preliminary data.</text>
</comment>
<organism evidence="2 3">
    <name type="scientific">Apiospora phragmitis</name>
    <dbReference type="NCBI Taxonomy" id="2905665"/>
    <lineage>
        <taxon>Eukaryota</taxon>
        <taxon>Fungi</taxon>
        <taxon>Dikarya</taxon>
        <taxon>Ascomycota</taxon>
        <taxon>Pezizomycotina</taxon>
        <taxon>Sordariomycetes</taxon>
        <taxon>Xylariomycetidae</taxon>
        <taxon>Amphisphaeriales</taxon>
        <taxon>Apiosporaceae</taxon>
        <taxon>Apiospora</taxon>
    </lineage>
</organism>
<proteinExistence type="predicted"/>
<dbReference type="InterPro" id="IPR010730">
    <property type="entry name" value="HET"/>
</dbReference>
<sequence>MGLCETCETFDIQAFRHHTKQIIAPGCSVTHALRSADDGCDFCSLLVHTFSRQNEDWGSLTERMRSSIEPDEQWIFFRLVCRPPLLGEEGPVWEDALRAHCLEIRIDKRKYLKMHKGIVDTTDNTRHETKMTKKSRDEMTKQSRIEMMGQSQNHMEIITVASRGEEPVASRGGGTLAVRCRPRISLQETEGIVGAYITLSHRWSGETESSRTTIGNYAARRQQIDATTLPKAFQQAIMVAKHLGIHFLWIDSLCIIQEGDGGRDWTVEATRMADYYQGALLTLATTSKSPDGLIPPRPDILSQRRIARLPYRDRSGAHRGYFYAYQQITLDHCYQTQIADSELVHRGWVYQEWILSRRIVCFTPAAIIFHCRSFPPKNELVARRLELDMMLKHQFDMFEGTGEKQWFNTVQSYSGHIPTQPGKDRLFALSGIAKEVSISMRRRSTRQSLEPCYVSGLWQHDLHRELLWSLEKAGSYRRVPGFPSWSWASIESPVIWEFQKHSLRTDCEILPPDLSANLTGIAVEGDTPGNYEQHQPD</sequence>
<evidence type="ECO:0000313" key="2">
    <source>
        <dbReference type="EMBL" id="KAK8058002.1"/>
    </source>
</evidence>
<dbReference type="PANTHER" id="PTHR33112">
    <property type="entry name" value="DOMAIN PROTEIN, PUTATIVE-RELATED"/>
    <property type="match status" value="1"/>
</dbReference>
<dbReference type="RefSeq" id="XP_066713448.1">
    <property type="nucleotide sequence ID" value="XM_066859859.1"/>
</dbReference>
<dbReference type="Pfam" id="PF06985">
    <property type="entry name" value="HET"/>
    <property type="match status" value="1"/>
</dbReference>
<keyword evidence="3" id="KW-1185">Reference proteome</keyword>
<reference evidence="2 3" key="1">
    <citation type="submission" date="2023-01" db="EMBL/GenBank/DDBJ databases">
        <title>Analysis of 21 Apiospora genomes using comparative genomics revels a genus with tremendous synthesis potential of carbohydrate active enzymes and secondary metabolites.</title>
        <authorList>
            <person name="Sorensen T."/>
        </authorList>
    </citation>
    <scope>NUCLEOTIDE SEQUENCE [LARGE SCALE GENOMIC DNA]</scope>
    <source>
        <strain evidence="2 3">CBS 135458</strain>
    </source>
</reference>
<protein>
    <recommendedName>
        <fullName evidence="1">Heterokaryon incompatibility domain-containing protein</fullName>
    </recommendedName>
</protein>
<evidence type="ECO:0000313" key="3">
    <source>
        <dbReference type="Proteomes" id="UP001480595"/>
    </source>
</evidence>